<dbReference type="PROSITE" id="PS52016">
    <property type="entry name" value="TONB_DEPENDENT_REC_3"/>
    <property type="match status" value="1"/>
</dbReference>
<name>A0A239XLW2_9FLAO</name>
<evidence type="ECO:0000256" key="5">
    <source>
        <dbReference type="ARBA" id="ARBA00023077"/>
    </source>
</evidence>
<evidence type="ECO:0000256" key="3">
    <source>
        <dbReference type="ARBA" id="ARBA00022452"/>
    </source>
</evidence>
<dbReference type="EMBL" id="LT906465">
    <property type="protein sequence ID" value="SNV48019.1"/>
    <property type="molecule type" value="Genomic_DNA"/>
</dbReference>
<keyword evidence="7 8" id="KW-0998">Cell outer membrane</keyword>
<proteinExistence type="inferred from homology"/>
<dbReference type="Proteomes" id="UP000215196">
    <property type="component" value="Chromosome 1"/>
</dbReference>
<dbReference type="InterPro" id="IPR012910">
    <property type="entry name" value="Plug_dom"/>
</dbReference>
<feature type="domain" description="TonB-dependent receptor plug" evidence="12">
    <location>
        <begin position="44"/>
        <end position="163"/>
    </location>
</feature>
<dbReference type="GO" id="GO:0009279">
    <property type="term" value="C:cell outer membrane"/>
    <property type="evidence" value="ECO:0007669"/>
    <property type="project" value="UniProtKB-SubCell"/>
</dbReference>
<comment type="subcellular location">
    <subcellularLocation>
        <location evidence="1 8">Cell outer membrane</location>
        <topology evidence="1 8">Multi-pass membrane protein</topology>
    </subcellularLocation>
</comment>
<evidence type="ECO:0000256" key="2">
    <source>
        <dbReference type="ARBA" id="ARBA00022448"/>
    </source>
</evidence>
<reference evidence="13 14" key="1">
    <citation type="submission" date="2017-06" db="EMBL/GenBank/DDBJ databases">
        <authorList>
            <consortium name="Pathogen Informatics"/>
        </authorList>
    </citation>
    <scope>NUCLEOTIDE SEQUENCE [LARGE SCALE GENOMIC DNA]</scope>
    <source>
        <strain evidence="13 14">NCTC13490</strain>
    </source>
</reference>
<gene>
    <name evidence="13" type="ORF">SAMEA4412677_01847</name>
</gene>
<evidence type="ECO:0000259" key="12">
    <source>
        <dbReference type="Pfam" id="PF07715"/>
    </source>
</evidence>
<dbReference type="InterPro" id="IPR039426">
    <property type="entry name" value="TonB-dep_rcpt-like"/>
</dbReference>
<feature type="domain" description="TonB-dependent receptor-like beta-barrel" evidence="11">
    <location>
        <begin position="351"/>
        <end position="827"/>
    </location>
</feature>
<dbReference type="NCBIfam" id="TIGR04056">
    <property type="entry name" value="OMP_RagA_SusC"/>
    <property type="match status" value="1"/>
</dbReference>
<dbReference type="KEGG" id="ctak:4412677_01847"/>
<keyword evidence="14" id="KW-1185">Reference proteome</keyword>
<evidence type="ECO:0000256" key="6">
    <source>
        <dbReference type="ARBA" id="ARBA00023136"/>
    </source>
</evidence>
<keyword evidence="10" id="KW-0732">Signal</keyword>
<dbReference type="AlphaFoldDB" id="A0A239XLW2"/>
<keyword evidence="6 8" id="KW-0472">Membrane</keyword>
<dbReference type="InterPro" id="IPR037066">
    <property type="entry name" value="Plug_dom_sf"/>
</dbReference>
<keyword evidence="13" id="KW-0675">Receptor</keyword>
<organism evidence="13 14">
    <name type="scientific">Chryseobacterium taklimakanense</name>
    <dbReference type="NCBI Taxonomy" id="536441"/>
    <lineage>
        <taxon>Bacteria</taxon>
        <taxon>Pseudomonadati</taxon>
        <taxon>Bacteroidota</taxon>
        <taxon>Flavobacteriia</taxon>
        <taxon>Flavobacteriales</taxon>
        <taxon>Weeksellaceae</taxon>
        <taxon>Chryseobacterium group</taxon>
        <taxon>Chryseobacterium</taxon>
    </lineage>
</organism>
<dbReference type="Pfam" id="PF07715">
    <property type="entry name" value="Plug"/>
    <property type="match status" value="1"/>
</dbReference>
<feature type="chain" id="PRO_5013212603" evidence="10">
    <location>
        <begin position="23"/>
        <end position="976"/>
    </location>
</feature>
<evidence type="ECO:0000256" key="4">
    <source>
        <dbReference type="ARBA" id="ARBA00022692"/>
    </source>
</evidence>
<dbReference type="InterPro" id="IPR023997">
    <property type="entry name" value="TonB-dep_OMP_SusC/RagA_CS"/>
</dbReference>
<feature type="signal peptide" evidence="10">
    <location>
        <begin position="1"/>
        <end position="22"/>
    </location>
</feature>
<dbReference type="Gene3D" id="2.40.170.20">
    <property type="entry name" value="TonB-dependent receptor, beta-barrel domain"/>
    <property type="match status" value="1"/>
</dbReference>
<dbReference type="RefSeq" id="WP_095072608.1">
    <property type="nucleotide sequence ID" value="NZ_LT906465.1"/>
</dbReference>
<evidence type="ECO:0000256" key="8">
    <source>
        <dbReference type="PROSITE-ProRule" id="PRU01360"/>
    </source>
</evidence>
<dbReference type="NCBIfam" id="TIGR04057">
    <property type="entry name" value="SusC_RagA_signa"/>
    <property type="match status" value="1"/>
</dbReference>
<comment type="similarity">
    <text evidence="8 9">Belongs to the TonB-dependent receptor family.</text>
</comment>
<evidence type="ECO:0000259" key="11">
    <source>
        <dbReference type="Pfam" id="PF00593"/>
    </source>
</evidence>
<dbReference type="InterPro" id="IPR023996">
    <property type="entry name" value="TonB-dep_OMP_SusC/RagA"/>
</dbReference>
<evidence type="ECO:0000313" key="13">
    <source>
        <dbReference type="EMBL" id="SNV48019.1"/>
    </source>
</evidence>
<sequence>MSVKLKVLSAGALFFLAQGINAQSDTTKVRDIDEVVVVGYGTQKKKDVTASLSSVKGAALADKPVQTFDQALAGRSTGVQITVPSGVLNAAPVFRIRGVNSISLSSYPLVIVDGVPSFTGNNSSTDAASNPLASINPADIESVEIAKDAAATAIYGSRAANGVVFITTKKGKNGKARVNYSNWLSLSSPYRLPQTLNAEEYIKYKTMAAANNPAASAVNFTNIDAAGRTIDTDWADIVYRTGVSYNHNINVSGGMGGTSYYFSAGYTDQEGIVQKNDFKRISALLNVDSKISRIFSLGGKLSFSNERNLAAANSGSLAGGAFGTGGLGRLQFVLPSILPVYNADGTYNLNGAAIGHSPFMNGVGSNIGYYNPQFLLDNNRSNSENNRVQSNAYFQAKPFEWLTARTQFGIDYLLTDNDLFWSPKAGDGFSYGGYALGISDKNKTMLWTNTLQAEKDFDRHNLNVLVGNEQTWGTYSSFGIQRDKIADPEYDVVQAGFVNNNPIGMGKSENYLVSFFGRANYNFDDRYYISGNIRQDEYSALSVKKGRFWGVSAGWEVAKEPFWSQMGAENVFSSFKLRGSYGKVGNIGGIGDFRASYLYGSGLYGGASTLLFGQVGNPDLHWETSKKLDVGVSFAMLKNRLTGDITYYDNKIDDLILFIQQSPSTGLPTSVPQNIGSMYNKGWEFDLKADVVRTADFSWNSGFNISLNENKVTALAPDMPNLQTATSGLETVNRTMPGYSIGYLFVVKTNGVDPQTGKRIFVNSKGENVYYQYYAPAGTYNWSLTPDGTTRTNAVSIADGYMAYNTQPKFYGGFDNTFRYKNFDLNAMLTFQGGNYVYYGSNAGLHDQRWWNNHVDVLTDAWMQPGDTGKKYAKPVFNDNVSNGSSMPLDVNVFKGDFIKLKNLTLGYSLPKETLSQYNINNIRVYVSGQNLAIITKYPGPDPEVSSNGNIQTAPGVDRNTVGNARTVLFGLNVGF</sequence>
<dbReference type="InterPro" id="IPR000531">
    <property type="entry name" value="Beta-barrel_TonB"/>
</dbReference>
<evidence type="ECO:0000256" key="1">
    <source>
        <dbReference type="ARBA" id="ARBA00004571"/>
    </source>
</evidence>
<evidence type="ECO:0000256" key="7">
    <source>
        <dbReference type="ARBA" id="ARBA00023237"/>
    </source>
</evidence>
<dbReference type="InterPro" id="IPR036942">
    <property type="entry name" value="Beta-barrel_TonB_sf"/>
</dbReference>
<evidence type="ECO:0000256" key="10">
    <source>
        <dbReference type="SAM" id="SignalP"/>
    </source>
</evidence>
<dbReference type="Pfam" id="PF00593">
    <property type="entry name" value="TonB_dep_Rec_b-barrel"/>
    <property type="match status" value="1"/>
</dbReference>
<dbReference type="SUPFAM" id="SSF56935">
    <property type="entry name" value="Porins"/>
    <property type="match status" value="1"/>
</dbReference>
<evidence type="ECO:0000256" key="9">
    <source>
        <dbReference type="RuleBase" id="RU003357"/>
    </source>
</evidence>
<protein>
    <submittedName>
        <fullName evidence="13">Outer membrane cobalamin receptor protein</fullName>
    </submittedName>
</protein>
<keyword evidence="5 9" id="KW-0798">TonB box</keyword>
<keyword evidence="4 8" id="KW-0812">Transmembrane</keyword>
<keyword evidence="3 8" id="KW-1134">Transmembrane beta strand</keyword>
<accession>A0A239XLW2</accession>
<dbReference type="Gene3D" id="2.170.130.10">
    <property type="entry name" value="TonB-dependent receptor, plug domain"/>
    <property type="match status" value="1"/>
</dbReference>
<evidence type="ECO:0000313" key="14">
    <source>
        <dbReference type="Proteomes" id="UP000215196"/>
    </source>
</evidence>
<keyword evidence="2 8" id="KW-0813">Transport</keyword>